<dbReference type="GO" id="GO:0005886">
    <property type="term" value="C:plasma membrane"/>
    <property type="evidence" value="ECO:0007669"/>
    <property type="project" value="UniProtKB-SubCell"/>
</dbReference>
<evidence type="ECO:0000256" key="11">
    <source>
        <dbReference type="ARBA" id="ARBA00023136"/>
    </source>
</evidence>
<dbReference type="EMBL" id="BMGZ01000002">
    <property type="protein sequence ID" value="GGH98793.1"/>
    <property type="molecule type" value="Genomic_DNA"/>
</dbReference>
<keyword evidence="3" id="KW-0813">Transport</keyword>
<keyword evidence="6 13" id="KW-0812">Transmembrane</keyword>
<evidence type="ECO:0000256" key="7">
    <source>
        <dbReference type="ARBA" id="ARBA00022723"/>
    </source>
</evidence>
<dbReference type="Proteomes" id="UP000818603">
    <property type="component" value="Unassembled WGS sequence"/>
</dbReference>
<dbReference type="GO" id="GO:0009055">
    <property type="term" value="F:electron transfer activity"/>
    <property type="evidence" value="ECO:0007669"/>
    <property type="project" value="InterPro"/>
</dbReference>
<feature type="transmembrane region" description="Helical" evidence="13">
    <location>
        <begin position="89"/>
        <end position="109"/>
    </location>
</feature>
<evidence type="ECO:0000259" key="14">
    <source>
        <dbReference type="Pfam" id="PF01292"/>
    </source>
</evidence>
<organism evidence="15 17">
    <name type="scientific">Aquisalinus luteolus</name>
    <dbReference type="NCBI Taxonomy" id="1566827"/>
    <lineage>
        <taxon>Bacteria</taxon>
        <taxon>Pseudomonadati</taxon>
        <taxon>Pseudomonadota</taxon>
        <taxon>Alphaproteobacteria</taxon>
        <taxon>Parvularculales</taxon>
        <taxon>Parvularculaceae</taxon>
        <taxon>Aquisalinus</taxon>
    </lineage>
</organism>
<dbReference type="GO" id="GO:0020037">
    <property type="term" value="F:heme binding"/>
    <property type="evidence" value="ECO:0007669"/>
    <property type="project" value="TreeGrafter"/>
</dbReference>
<evidence type="ECO:0000256" key="10">
    <source>
        <dbReference type="ARBA" id="ARBA00023004"/>
    </source>
</evidence>
<evidence type="ECO:0000256" key="9">
    <source>
        <dbReference type="ARBA" id="ARBA00022989"/>
    </source>
</evidence>
<dbReference type="InterPro" id="IPR052168">
    <property type="entry name" value="Cytochrome_b561_oxidase"/>
</dbReference>
<evidence type="ECO:0000256" key="4">
    <source>
        <dbReference type="ARBA" id="ARBA00022475"/>
    </source>
</evidence>
<gene>
    <name evidence="16" type="ORF">FF098_011550</name>
    <name evidence="15" type="ORF">GCM10011355_23220</name>
</gene>
<evidence type="ECO:0000313" key="15">
    <source>
        <dbReference type="EMBL" id="GGH98793.1"/>
    </source>
</evidence>
<reference evidence="15" key="1">
    <citation type="journal article" date="2014" name="Int. J. Syst. Evol. Microbiol.">
        <title>Complete genome sequence of Corynebacterium casei LMG S-19264T (=DSM 44701T), isolated from a smear-ripened cheese.</title>
        <authorList>
            <consortium name="US DOE Joint Genome Institute (JGI-PGF)"/>
            <person name="Walter F."/>
            <person name="Albersmeier A."/>
            <person name="Kalinowski J."/>
            <person name="Ruckert C."/>
        </authorList>
    </citation>
    <scope>NUCLEOTIDE SEQUENCE</scope>
    <source>
        <strain evidence="15">CGMCC 1.14984</strain>
    </source>
</reference>
<keyword evidence="18" id="KW-1185">Reference proteome</keyword>
<dbReference type="AlphaFoldDB" id="A0A8J3A471"/>
<evidence type="ECO:0000313" key="17">
    <source>
        <dbReference type="Proteomes" id="UP000621856"/>
    </source>
</evidence>
<evidence type="ECO:0000256" key="12">
    <source>
        <dbReference type="ARBA" id="ARBA00037975"/>
    </source>
</evidence>
<accession>A0A8J3A471</accession>
<dbReference type="InterPro" id="IPR016174">
    <property type="entry name" value="Di-haem_cyt_TM"/>
</dbReference>
<dbReference type="GO" id="GO:0022904">
    <property type="term" value="P:respiratory electron transport chain"/>
    <property type="evidence" value="ECO:0007669"/>
    <property type="project" value="InterPro"/>
</dbReference>
<keyword evidence="5" id="KW-0349">Heme</keyword>
<evidence type="ECO:0000256" key="6">
    <source>
        <dbReference type="ARBA" id="ARBA00022692"/>
    </source>
</evidence>
<evidence type="ECO:0000256" key="3">
    <source>
        <dbReference type="ARBA" id="ARBA00022448"/>
    </source>
</evidence>
<sequence>MAREKYDRYSVVSIILHWTIAVLLIANVYVGGWLEEAPRGEGLARLEWHKSIGLTVLFLSLFRLGWRIAHPWPALPEGMKSWERVLSHITHYGFYVVMIGVPLLGWLAVSFRGAPEVPLWGFIPAPNLPVGESRELGGMFADWHHTSVKAIYILLALHVAGALKHHFIDRDIVATRMIPGLPKWRGGKEG</sequence>
<proteinExistence type="inferred from homology"/>
<protein>
    <submittedName>
        <fullName evidence="16">Cytochrome b</fullName>
    </submittedName>
</protein>
<dbReference type="InterPro" id="IPR011577">
    <property type="entry name" value="Cyt_b561_bac/Ni-Hgenase"/>
</dbReference>
<keyword evidence="11 13" id="KW-0472">Membrane</keyword>
<feature type="transmembrane region" description="Helical" evidence="13">
    <location>
        <begin position="12"/>
        <end position="30"/>
    </location>
</feature>
<dbReference type="PANTHER" id="PTHR30529:SF1">
    <property type="entry name" value="CYTOCHROME B561 HOMOLOG 2"/>
    <property type="match status" value="1"/>
</dbReference>
<dbReference type="GO" id="GO:0046872">
    <property type="term" value="F:metal ion binding"/>
    <property type="evidence" value="ECO:0007669"/>
    <property type="project" value="UniProtKB-KW"/>
</dbReference>
<keyword evidence="4" id="KW-1003">Cell membrane</keyword>
<keyword evidence="10" id="KW-0408">Iron</keyword>
<evidence type="ECO:0000256" key="13">
    <source>
        <dbReference type="SAM" id="Phobius"/>
    </source>
</evidence>
<dbReference type="Pfam" id="PF01292">
    <property type="entry name" value="Ni_hydr_CYTB"/>
    <property type="match status" value="1"/>
</dbReference>
<comment type="cofactor">
    <cofactor evidence="1">
        <name>heme b</name>
        <dbReference type="ChEBI" id="CHEBI:60344"/>
    </cofactor>
</comment>
<evidence type="ECO:0000256" key="1">
    <source>
        <dbReference type="ARBA" id="ARBA00001970"/>
    </source>
</evidence>
<keyword evidence="9 13" id="KW-1133">Transmembrane helix</keyword>
<comment type="similarity">
    <text evidence="12">Belongs to the cytochrome b561 family.</text>
</comment>
<dbReference type="Proteomes" id="UP000621856">
    <property type="component" value="Unassembled WGS sequence"/>
</dbReference>
<keyword evidence="8" id="KW-0249">Electron transport</keyword>
<reference evidence="16 18" key="2">
    <citation type="submission" date="2020-02" db="EMBL/GenBank/DDBJ databases">
        <title>Genome sequence of Parvularcula flava strain NH6-79.</title>
        <authorList>
            <person name="Abdul Karim M.H."/>
            <person name="Lam M.Q."/>
            <person name="Chen S.J."/>
            <person name="Yahya A."/>
            <person name="Shahir S."/>
            <person name="Shamsir M.S."/>
            <person name="Chong C.S."/>
        </authorList>
    </citation>
    <scope>NUCLEOTIDE SEQUENCE [LARGE SCALE GENOMIC DNA]</scope>
    <source>
        <strain evidence="16 18">NH6-79</strain>
    </source>
</reference>
<evidence type="ECO:0000313" key="16">
    <source>
        <dbReference type="EMBL" id="NHK28543.1"/>
    </source>
</evidence>
<evidence type="ECO:0000256" key="5">
    <source>
        <dbReference type="ARBA" id="ARBA00022617"/>
    </source>
</evidence>
<name>A0A8J3A471_9PROT</name>
<evidence type="ECO:0000256" key="2">
    <source>
        <dbReference type="ARBA" id="ARBA00004651"/>
    </source>
</evidence>
<comment type="subcellular location">
    <subcellularLocation>
        <location evidence="2">Cell membrane</location>
        <topology evidence="2">Multi-pass membrane protein</topology>
    </subcellularLocation>
</comment>
<feature type="domain" description="Cytochrome b561 bacterial/Ni-hydrogenase" evidence="14">
    <location>
        <begin position="8"/>
        <end position="180"/>
    </location>
</feature>
<dbReference type="EMBL" id="VCJR02000002">
    <property type="protein sequence ID" value="NHK28543.1"/>
    <property type="molecule type" value="Genomic_DNA"/>
</dbReference>
<evidence type="ECO:0000313" key="18">
    <source>
        <dbReference type="Proteomes" id="UP000818603"/>
    </source>
</evidence>
<evidence type="ECO:0000256" key="8">
    <source>
        <dbReference type="ARBA" id="ARBA00022982"/>
    </source>
</evidence>
<keyword evidence="7" id="KW-0479">Metal-binding</keyword>
<comment type="caution">
    <text evidence="15">The sequence shown here is derived from an EMBL/GenBank/DDBJ whole genome shotgun (WGS) entry which is preliminary data.</text>
</comment>
<dbReference type="SUPFAM" id="SSF81342">
    <property type="entry name" value="Transmembrane di-heme cytochromes"/>
    <property type="match status" value="1"/>
</dbReference>
<dbReference type="PANTHER" id="PTHR30529">
    <property type="entry name" value="CYTOCHROME B561"/>
    <property type="match status" value="1"/>
</dbReference>
<dbReference type="RefSeq" id="WP_155140629.1">
    <property type="nucleotide sequence ID" value="NZ_BMGZ01000002.1"/>
</dbReference>
<reference evidence="15" key="3">
    <citation type="submission" date="2020-09" db="EMBL/GenBank/DDBJ databases">
        <authorList>
            <person name="Sun Q."/>
            <person name="Zhou Y."/>
        </authorList>
    </citation>
    <scope>NUCLEOTIDE SEQUENCE</scope>
    <source>
        <strain evidence="15">CGMCC 1.14984</strain>
    </source>
</reference>